<keyword evidence="5 6" id="KW-0472">Membrane</keyword>
<evidence type="ECO:0000256" key="5">
    <source>
        <dbReference type="ARBA" id="ARBA00023136"/>
    </source>
</evidence>
<dbReference type="PANTHER" id="PTHR30238">
    <property type="entry name" value="MEMBRANE BOUND PREDICTED REDOX MODULATOR"/>
    <property type="match status" value="1"/>
</dbReference>
<keyword evidence="4 6" id="KW-1133">Transmembrane helix</keyword>
<comment type="subcellular location">
    <subcellularLocation>
        <location evidence="1">Membrane</location>
        <topology evidence="1">Multi-pass membrane protein</topology>
    </subcellularLocation>
</comment>
<comment type="caution">
    <text evidence="7">The sequence shown here is derived from an EMBL/GenBank/DDBJ whole genome shotgun (WGS) entry which is preliminary data.</text>
</comment>
<dbReference type="RefSeq" id="WP_200841491.1">
    <property type="nucleotide sequence ID" value="NZ_CABWNB010000002.1"/>
</dbReference>
<name>A0A841QZR6_9FIRM</name>
<comment type="similarity">
    <text evidence="2">Belongs to the TerC family.</text>
</comment>
<reference evidence="7 8" key="1">
    <citation type="submission" date="2020-08" db="EMBL/GenBank/DDBJ databases">
        <title>Genomic Encyclopedia of Type Strains, Phase IV (KMG-IV): sequencing the most valuable type-strain genomes for metagenomic binning, comparative biology and taxonomic classification.</title>
        <authorList>
            <person name="Goeker M."/>
        </authorList>
    </citation>
    <scope>NUCLEOTIDE SEQUENCE [LARGE SCALE GENOMIC DNA]</scope>
    <source>
        <strain evidence="7 8">DSM 21255</strain>
    </source>
</reference>
<evidence type="ECO:0000256" key="4">
    <source>
        <dbReference type="ARBA" id="ARBA00022989"/>
    </source>
</evidence>
<dbReference type="EMBL" id="JACHHI010000006">
    <property type="protein sequence ID" value="MBB6478154.1"/>
    <property type="molecule type" value="Genomic_DNA"/>
</dbReference>
<dbReference type="InterPro" id="IPR005496">
    <property type="entry name" value="Integral_membrane_TerC"/>
</dbReference>
<evidence type="ECO:0000256" key="3">
    <source>
        <dbReference type="ARBA" id="ARBA00022692"/>
    </source>
</evidence>
<gene>
    <name evidence="7" type="ORF">HNR45_001224</name>
</gene>
<feature type="transmembrane region" description="Helical" evidence="6">
    <location>
        <begin position="6"/>
        <end position="33"/>
    </location>
</feature>
<feature type="transmembrane region" description="Helical" evidence="6">
    <location>
        <begin position="136"/>
        <end position="156"/>
    </location>
</feature>
<dbReference type="Proteomes" id="UP000591941">
    <property type="component" value="Unassembled WGS sequence"/>
</dbReference>
<feature type="transmembrane region" description="Helical" evidence="6">
    <location>
        <begin position="163"/>
        <end position="183"/>
    </location>
</feature>
<proteinExistence type="inferred from homology"/>
<keyword evidence="3 6" id="KW-0812">Transmembrane</keyword>
<evidence type="ECO:0000256" key="6">
    <source>
        <dbReference type="SAM" id="Phobius"/>
    </source>
</evidence>
<sequence>MEILTLQFWLSVASIIVLDLVLAGDNAVVIAMAARQLPARLQNKAIIIGAAGAILVRASLTLVAVKLLTIPLLQVIGALILIPIAIKLLLPQENSSTGVKKVASLGSAVRTIIIADVVMSLDNVLAVAGAAQGDPLLVIIGLLISIPLIIGGSKLIAHFMERFPLLIPLGAAILGHTSGVMLLHDGIVGPYLTAYIPYAAYAVPALTIAIVLLVPYALVHWSKGQR</sequence>
<organism evidence="7 8">
    <name type="scientific">Negativicoccus succinicivorans</name>
    <dbReference type="NCBI Taxonomy" id="620903"/>
    <lineage>
        <taxon>Bacteria</taxon>
        <taxon>Bacillati</taxon>
        <taxon>Bacillota</taxon>
        <taxon>Negativicutes</taxon>
        <taxon>Veillonellales</taxon>
        <taxon>Veillonellaceae</taxon>
        <taxon>Negativicoccus</taxon>
    </lineage>
</organism>
<accession>A0A841QZR6</accession>
<dbReference type="PANTHER" id="PTHR30238:SF4">
    <property type="entry name" value="SLL1022 PROTEIN"/>
    <property type="match status" value="1"/>
</dbReference>
<evidence type="ECO:0000256" key="1">
    <source>
        <dbReference type="ARBA" id="ARBA00004141"/>
    </source>
</evidence>
<keyword evidence="8" id="KW-1185">Reference proteome</keyword>
<dbReference type="InterPro" id="IPR022301">
    <property type="entry name" value="Integral_membrane_YjbE"/>
</dbReference>
<feature type="transmembrane region" description="Helical" evidence="6">
    <location>
        <begin position="195"/>
        <end position="219"/>
    </location>
</feature>
<dbReference type="GO" id="GO:0016020">
    <property type="term" value="C:membrane"/>
    <property type="evidence" value="ECO:0007669"/>
    <property type="project" value="UniProtKB-SubCell"/>
</dbReference>
<evidence type="ECO:0000313" key="8">
    <source>
        <dbReference type="Proteomes" id="UP000591941"/>
    </source>
</evidence>
<protein>
    <submittedName>
        <fullName evidence="7">YjbE family integral membrane protein</fullName>
    </submittedName>
</protein>
<dbReference type="NCBIfam" id="TIGR03717">
    <property type="entry name" value="R_switched_YjbE"/>
    <property type="match status" value="1"/>
</dbReference>
<feature type="transmembrane region" description="Helical" evidence="6">
    <location>
        <begin position="71"/>
        <end position="90"/>
    </location>
</feature>
<evidence type="ECO:0000256" key="2">
    <source>
        <dbReference type="ARBA" id="ARBA00007511"/>
    </source>
</evidence>
<dbReference type="GeneID" id="93486479"/>
<dbReference type="AlphaFoldDB" id="A0A841QZR6"/>
<evidence type="ECO:0000313" key="7">
    <source>
        <dbReference type="EMBL" id="MBB6478154.1"/>
    </source>
</evidence>
<feature type="transmembrane region" description="Helical" evidence="6">
    <location>
        <begin position="45"/>
        <end position="65"/>
    </location>
</feature>
<dbReference type="Pfam" id="PF03741">
    <property type="entry name" value="TerC"/>
    <property type="match status" value="1"/>
</dbReference>